<protein>
    <recommendedName>
        <fullName evidence="5">TolB protein</fullName>
    </recommendedName>
</protein>
<sequence>MKLGLGTCLLLIGILAGCSHSATKDVLTPDFLLNKGTQQITFIGDNDHPRFSADGTRLIFQSRRSTHRGIQIYEMDLIKKKERRVTFSDGDAFDAAYISDHEIIYASTTDEIKEGPLVDRKFDKEFPPSDIYMSDLYGTDILRLSRQPGYDAELLFLPHPQRPSIYFTSRRGELLGIYRLDLQKLPVSLVSAEKDKSKRYPALTPDQQSLAWVEKDSKTETESLILYKIKSKVPLVLKSGEGQYRDLFFAPRNPQRLFYSILRKGEKKNQLEVYNIETNCTQVVFKGADSLFSPAVSNEEPERLAFSRLFQEKRQIYSAILPADLGPCLEAPAQDTLKK</sequence>
<evidence type="ECO:0008006" key="5">
    <source>
        <dbReference type="Google" id="ProtNLM"/>
    </source>
</evidence>
<dbReference type="PANTHER" id="PTHR36842">
    <property type="entry name" value="PROTEIN TOLB HOMOLOG"/>
    <property type="match status" value="1"/>
</dbReference>
<dbReference type="Proteomes" id="UP000075320">
    <property type="component" value="Unassembled WGS sequence"/>
</dbReference>
<keyword evidence="2" id="KW-0732">Signal</keyword>
<dbReference type="RefSeq" id="WP_061833810.1">
    <property type="nucleotide sequence ID" value="NZ_LUKE01000001.1"/>
</dbReference>
<evidence type="ECO:0000256" key="2">
    <source>
        <dbReference type="SAM" id="SignalP"/>
    </source>
</evidence>
<name>A0A150WPJ6_BDEBC</name>
<dbReference type="OrthoDB" id="5288944at2"/>
<evidence type="ECO:0000256" key="1">
    <source>
        <dbReference type="ARBA" id="ARBA00009820"/>
    </source>
</evidence>
<dbReference type="PANTHER" id="PTHR36842:SF1">
    <property type="entry name" value="PROTEIN TOLB"/>
    <property type="match status" value="1"/>
</dbReference>
<proteinExistence type="inferred from homology"/>
<dbReference type="EMBL" id="LUKE01000001">
    <property type="protein sequence ID" value="KYG66244.1"/>
    <property type="molecule type" value="Genomic_DNA"/>
</dbReference>
<dbReference type="InterPro" id="IPR011659">
    <property type="entry name" value="WD40"/>
</dbReference>
<keyword evidence="4" id="KW-1185">Reference proteome</keyword>
<evidence type="ECO:0000313" key="3">
    <source>
        <dbReference type="EMBL" id="KYG66244.1"/>
    </source>
</evidence>
<organism evidence="3 4">
    <name type="scientific">Bdellovibrio bacteriovorus</name>
    <dbReference type="NCBI Taxonomy" id="959"/>
    <lineage>
        <taxon>Bacteria</taxon>
        <taxon>Pseudomonadati</taxon>
        <taxon>Bdellovibrionota</taxon>
        <taxon>Bdellovibrionia</taxon>
        <taxon>Bdellovibrionales</taxon>
        <taxon>Pseudobdellovibrionaceae</taxon>
        <taxon>Bdellovibrio</taxon>
    </lineage>
</organism>
<reference evidence="3 4" key="1">
    <citation type="submission" date="2016-03" db="EMBL/GenBank/DDBJ databases">
        <authorList>
            <person name="Ploux O."/>
        </authorList>
    </citation>
    <scope>NUCLEOTIDE SEQUENCE [LARGE SCALE GENOMIC DNA]</scope>
    <source>
        <strain evidence="3 4">R0</strain>
    </source>
</reference>
<dbReference type="InterPro" id="IPR011042">
    <property type="entry name" value="6-blade_b-propeller_TolB-like"/>
</dbReference>
<feature type="chain" id="PRO_5007573103" description="TolB protein" evidence="2">
    <location>
        <begin position="22"/>
        <end position="339"/>
    </location>
</feature>
<dbReference type="PROSITE" id="PS51257">
    <property type="entry name" value="PROKAR_LIPOPROTEIN"/>
    <property type="match status" value="1"/>
</dbReference>
<comment type="caution">
    <text evidence="3">The sequence shown here is derived from an EMBL/GenBank/DDBJ whole genome shotgun (WGS) entry which is preliminary data.</text>
</comment>
<dbReference type="SUPFAM" id="SSF69304">
    <property type="entry name" value="Tricorn protease N-terminal domain"/>
    <property type="match status" value="1"/>
</dbReference>
<comment type="similarity">
    <text evidence="1">Belongs to the TolB family.</text>
</comment>
<gene>
    <name evidence="3" type="ORF">AZI86_04065</name>
</gene>
<dbReference type="AlphaFoldDB" id="A0A150WPJ6"/>
<dbReference type="Gene3D" id="2.120.10.30">
    <property type="entry name" value="TolB, C-terminal domain"/>
    <property type="match status" value="1"/>
</dbReference>
<dbReference type="Pfam" id="PF07676">
    <property type="entry name" value="PD40"/>
    <property type="match status" value="1"/>
</dbReference>
<feature type="signal peptide" evidence="2">
    <location>
        <begin position="1"/>
        <end position="21"/>
    </location>
</feature>
<evidence type="ECO:0000313" key="4">
    <source>
        <dbReference type="Proteomes" id="UP000075320"/>
    </source>
</evidence>
<accession>A0A150WPJ6</accession>